<evidence type="ECO:0000313" key="1">
    <source>
        <dbReference type="EMBL" id="KAF1962037.1"/>
    </source>
</evidence>
<dbReference type="Proteomes" id="UP000800035">
    <property type="component" value="Unassembled WGS sequence"/>
</dbReference>
<evidence type="ECO:0000313" key="2">
    <source>
        <dbReference type="Proteomes" id="UP000800035"/>
    </source>
</evidence>
<gene>
    <name evidence="1" type="ORF">CC80DRAFT_500367</name>
</gene>
<sequence>MTPLEIRMDIDKRSRLGFFTMMRQENVLFAGPVLVDKLIHEFLASEKNKVDPAMNVQQLSKKYGATICDITYIAIPLSRIPDVKDPTARLPPSQHPRISSSLLLATSAAKDTMATLQILSAHLLSIEYDMPQARDIARHFSMADINKSMAMMEQLAKEGDTHCMTMQGRFLEREGRKGEAKALYRKALETEKMKFDNRWPHPMALPWIPSWRALADLLLSEKNPTPEARAEAIAALKRGAFEADDPLACYQLASLEDDGSPMWLHCMSKAAASGHLEATYRLGHFYMNVNAEPEPFLKNSKFRAALKFTTSFKRGSIEKLAREWFEVAASGGHKAAMRELVALYDDYGERDTATEWLRRITDPPPAGSKEEWPRLVEQAKTTLAARKLAGAKAS</sequence>
<dbReference type="InterPro" id="IPR011990">
    <property type="entry name" value="TPR-like_helical_dom_sf"/>
</dbReference>
<dbReference type="OrthoDB" id="5379420at2759"/>
<protein>
    <recommendedName>
        <fullName evidence="3">HCP-like protein</fullName>
    </recommendedName>
</protein>
<accession>A0A6A5ULT8</accession>
<dbReference type="EMBL" id="ML976980">
    <property type="protein sequence ID" value="KAF1962037.1"/>
    <property type="molecule type" value="Genomic_DNA"/>
</dbReference>
<name>A0A6A5ULT8_9PLEO</name>
<evidence type="ECO:0008006" key="3">
    <source>
        <dbReference type="Google" id="ProtNLM"/>
    </source>
</evidence>
<keyword evidence="2" id="KW-1185">Reference proteome</keyword>
<reference evidence="1" key="1">
    <citation type="journal article" date="2020" name="Stud. Mycol.">
        <title>101 Dothideomycetes genomes: a test case for predicting lifestyles and emergence of pathogens.</title>
        <authorList>
            <person name="Haridas S."/>
            <person name="Albert R."/>
            <person name="Binder M."/>
            <person name="Bloem J."/>
            <person name="Labutti K."/>
            <person name="Salamov A."/>
            <person name="Andreopoulos B."/>
            <person name="Baker S."/>
            <person name="Barry K."/>
            <person name="Bills G."/>
            <person name="Bluhm B."/>
            <person name="Cannon C."/>
            <person name="Castanera R."/>
            <person name="Culley D."/>
            <person name="Daum C."/>
            <person name="Ezra D."/>
            <person name="Gonzalez J."/>
            <person name="Henrissat B."/>
            <person name="Kuo A."/>
            <person name="Liang C."/>
            <person name="Lipzen A."/>
            <person name="Lutzoni F."/>
            <person name="Magnuson J."/>
            <person name="Mondo S."/>
            <person name="Nolan M."/>
            <person name="Ohm R."/>
            <person name="Pangilinan J."/>
            <person name="Park H.-J."/>
            <person name="Ramirez L."/>
            <person name="Alfaro M."/>
            <person name="Sun H."/>
            <person name="Tritt A."/>
            <person name="Yoshinaga Y."/>
            <person name="Zwiers L.-H."/>
            <person name="Turgeon B."/>
            <person name="Goodwin S."/>
            <person name="Spatafora J."/>
            <person name="Crous P."/>
            <person name="Grigoriev I."/>
        </authorList>
    </citation>
    <scope>NUCLEOTIDE SEQUENCE</scope>
    <source>
        <strain evidence="1">CBS 675.92</strain>
    </source>
</reference>
<organism evidence="1 2">
    <name type="scientific">Byssothecium circinans</name>
    <dbReference type="NCBI Taxonomy" id="147558"/>
    <lineage>
        <taxon>Eukaryota</taxon>
        <taxon>Fungi</taxon>
        <taxon>Dikarya</taxon>
        <taxon>Ascomycota</taxon>
        <taxon>Pezizomycotina</taxon>
        <taxon>Dothideomycetes</taxon>
        <taxon>Pleosporomycetidae</taxon>
        <taxon>Pleosporales</taxon>
        <taxon>Massarineae</taxon>
        <taxon>Massarinaceae</taxon>
        <taxon>Byssothecium</taxon>
    </lineage>
</organism>
<dbReference type="AlphaFoldDB" id="A0A6A5ULT8"/>
<dbReference type="Gene3D" id="1.25.40.10">
    <property type="entry name" value="Tetratricopeptide repeat domain"/>
    <property type="match status" value="1"/>
</dbReference>
<proteinExistence type="predicted"/>
<dbReference type="SUPFAM" id="SSF81901">
    <property type="entry name" value="HCP-like"/>
    <property type="match status" value="1"/>
</dbReference>